<dbReference type="InterPro" id="IPR004179">
    <property type="entry name" value="Sec63-dom"/>
</dbReference>
<dbReference type="Pfam" id="PF00270">
    <property type="entry name" value="DEAD"/>
    <property type="match status" value="2"/>
</dbReference>
<dbReference type="GO" id="GO:0003676">
    <property type="term" value="F:nucleic acid binding"/>
    <property type="evidence" value="ECO:0007669"/>
    <property type="project" value="InterPro"/>
</dbReference>
<dbReference type="FunFam" id="3.40.50.300:FF:003287">
    <property type="entry name" value="U5 small nuclear ribonucleoprotein 200 kDa helicase"/>
    <property type="match status" value="1"/>
</dbReference>
<dbReference type="Proteomes" id="UP000054886">
    <property type="component" value="Unassembled WGS sequence"/>
</dbReference>
<dbReference type="SUPFAM" id="SSF81296">
    <property type="entry name" value="E set domains"/>
    <property type="match status" value="1"/>
</dbReference>
<dbReference type="Gene3D" id="1.10.3380.10">
    <property type="entry name" value="Sec63 N-terminal domain-like domain"/>
    <property type="match status" value="2"/>
</dbReference>
<proteinExistence type="predicted"/>
<dbReference type="Gene3D" id="2.60.40.150">
    <property type="entry name" value="C2 domain"/>
    <property type="match status" value="2"/>
</dbReference>
<dbReference type="SUPFAM" id="SSF46785">
    <property type="entry name" value="Winged helix' DNA-binding domain"/>
    <property type="match status" value="1"/>
</dbReference>
<dbReference type="CDD" id="cd18795">
    <property type="entry name" value="SF2_C_Ski2"/>
    <property type="match status" value="1"/>
</dbReference>
<evidence type="ECO:0000256" key="1">
    <source>
        <dbReference type="ARBA" id="ARBA00022741"/>
    </source>
</evidence>
<dbReference type="Pfam" id="PF23445">
    <property type="entry name" value="WHD_SNRNP200"/>
    <property type="match status" value="2"/>
</dbReference>
<dbReference type="InterPro" id="IPR050474">
    <property type="entry name" value="Hel308_SKI2-like"/>
</dbReference>
<keyword evidence="2" id="KW-0378">Hydrolase</keyword>
<dbReference type="VEuPathDB" id="FungiDB:CAGL0L11946g"/>
<dbReference type="InterPro" id="IPR036388">
    <property type="entry name" value="WH-like_DNA-bd_sf"/>
</dbReference>
<dbReference type="GO" id="GO:0004386">
    <property type="term" value="F:helicase activity"/>
    <property type="evidence" value="ECO:0007669"/>
    <property type="project" value="UniProtKB-KW"/>
</dbReference>
<dbReference type="FunFam" id="1.10.3380.10:FF:000001">
    <property type="entry name" value="U5 small nuclear ribonucleoprotein helicase"/>
    <property type="match status" value="1"/>
</dbReference>
<feature type="domain" description="Helicase ATP-binding" evidence="5">
    <location>
        <begin position="497"/>
        <end position="680"/>
    </location>
</feature>
<protein>
    <submittedName>
        <fullName evidence="8">Pre-mRNA-splicing helicase BRR2</fullName>
    </submittedName>
</protein>
<evidence type="ECO:0000256" key="2">
    <source>
        <dbReference type="ARBA" id="ARBA00022801"/>
    </source>
</evidence>
<dbReference type="SMART" id="SM00382">
    <property type="entry name" value="AAA"/>
    <property type="match status" value="2"/>
</dbReference>
<evidence type="ECO:0000259" key="6">
    <source>
        <dbReference type="PROSITE" id="PS51194"/>
    </source>
</evidence>
<dbReference type="Pfam" id="PF21188">
    <property type="entry name" value="BRR2_plug"/>
    <property type="match status" value="1"/>
</dbReference>
<dbReference type="SUPFAM" id="SSF52540">
    <property type="entry name" value="P-loop containing nucleoside triphosphate hydrolases"/>
    <property type="match status" value="4"/>
</dbReference>
<dbReference type="Pfam" id="PF00271">
    <property type="entry name" value="Helicase_C"/>
    <property type="match status" value="1"/>
</dbReference>
<dbReference type="VEuPathDB" id="FungiDB:B1J91_L11946g"/>
<evidence type="ECO:0000256" key="4">
    <source>
        <dbReference type="ARBA" id="ARBA00022840"/>
    </source>
</evidence>
<dbReference type="FunFam" id="1.10.10.10:FF:000012">
    <property type="entry name" value="U5 small nuclear ribonucleoprotein helicase"/>
    <property type="match status" value="1"/>
</dbReference>
<sequence length="2140" mass="242554">MTDEKSKNNIREIYRHDQMSNQVLNRDRRFEDRKTDIKTDAEMSNPKTLRGHVSLKDMGSGLNISKSTDEDKARILEELQDESILDGDQEVPARSPALPLMQNKSILELDDVPKLVYTPTDSSNRDTYSNLLTWCTDLLGSDVPEDIILGTTDLIISLIKEKITDTNAKDLKLVVEKELFTRLRDSDFNKLLKLVDSISDYKLVDNNKNVEDTTVPLVINDGGDIIDTNDSLKNPLLIDDSVPKDNNDYNEKIKNLENDKDSILIKGNKSYLPTDIPATQLTEEYLVNLFKTEIPNNDPYVLYSKVITSNTDTTNMIQNLIESVGDDVSSTLIQFIKHNGIKIKWAHEFYNSQGNETSVIERIKNSGQADIAEEFKLLINGSSRKRKSSEDKSEYDYPDSIPQKKQDTMIKFSTNDLKNLASAKISGNLSQNITVTLPEGSFKRVRENLEEIHIPAPQKPVYESELINISDLPKWAQKAFPSKEVTTLNYIQSKVYHKAFHDDKNLLMCAPTGAGKTNVAVLTILQVLSQYINEDTDSLKLNDFRIVYVAPLKALVQEQVREFERRLSNFGIKVSELTGDTTLTRSEIEKFQVLVTTPEKWDVLTRKNDENDIMLKLKLLIIDEIHLLNDQRGPVLESLIMRAKENCRLRSNPRIIALSATLPNYEQVAKFLQVPEESIYYFDNSYRPCPLSQVFCGVKSTNSVKKLSFVNEVCFEKVCDAIKDGHQVIVFVHSRKETTRTAKFIADKFSSLEKNTLFFEENSRSILKSEGENSKDIDLKTLLPQGIGIHHAGLARDDRSLSEDLFADGVLRVLVSTATLAWGVNLPAHTVIIKGTDIYSPEVGNWIRLSPQDLLQMLGRAGRPRYDTSGEGIIITNQTDIQYYLAILNQQLPIESQFLSKFVDNLNAEISLGMVKTKLDAKRWIKDSYYYVRLCYDPSTYLPENFKEIDNDKRNSCFISGLIDAAIELLLSMSLIMIDKRNGTYIPTKLGRIASHYYISCNSVAKYFQRLKKTCSKSELFQIFSESEEFKYVSVKQEELIELKTLYDKSPIPVSVPLEEPSSKINLLLQAYISKIKLDGFALNADMIFVTQNAGRLLSAMKEICLVFGWSTTTKYLLELTKSVHYQMWPVCTPLRHFKTCPKDVIRRAESSSFPWQNYLKLTKASDVGKVIRNEKYGKLVLDLLQRYPKLEVSYICQPITPSLILIQLEILPDFVWDPKIHGFGEIFFVLVEDVSGLSILFSQKIVIKESDVGKEYVLSIPIQLSVSQQKRLPPNIFITVTSEKWNQFSKVLPIQLNNLKLPKKLPSKEIVNSIESLNLSKELPSDFVKALGFNSLNKIQSDVFNKVYHGTESLLVCSPPCTGKTTLALLATLSHIINTKGRIIYVVGNEKKLQSCYEKWMIFFKSINDSIKVGKLGGNLQDNLITFSHSHITLTSPQQVEVLTHRWRKLKLLLDVDLLVFDDIHELGQGLTGANYEIAVSRFNFIKTQADFNPRIIAFSNCLLNPSDIAGWIGVKKENTHNFATDEDQSYRVISIKAFENIFANDYTRSMLLYATSFVLSSQSTLVKNVLLVTTGKVGALRAANEILALLKSNSKLHKISEITDFGIDQQDMEKSAQKYLSYGIGLCHEGMKHATISNIVNLFNAGVISVLISSRFTMNQNIKPSQIVVLGTSWHNCGESSPVHYSINEIMNLANLSYHHSSNVTILTDSNRLPLYNRFLNDGIPVESFLYEKLIDLLLTEVVIGTVKSRQDCLDILTFTYFYRRIHNNPSYYGLKDASSLSISGFLTEIVETAINDLSTSQLIKLVKGLSSDDIHNEIIEETTWSRISTIHGISAATLIGYIQSLDGKTTLTDMLHLLVKTSELSAIEFHEDTLSIVHKLAALVPLKFQGISKMEYSSYASFVLLQCHFSRISIPYELADHINKILLVIPQLLSSMIDILASQGLMSALTVMDMYQMVMQALWDIDSPLKQIPYFTNDIIKICKEKNIDSVYDIMELDDDVRDEILSFNDPELLNIASFVNTYPNIEIAHELDHKVVPMGSSQSITINIFRDDVPDSLETITPYYPAKHLEHWWIVLGDVSKQNVYAIKYVKLPSESNHFKLSFSLPERGTHKLTIWAICDSYFEADKESSFEIECV</sequence>
<dbReference type="SMART" id="SM00973">
    <property type="entry name" value="Sec63"/>
    <property type="match status" value="2"/>
</dbReference>
<keyword evidence="1" id="KW-0547">Nucleotide-binding</keyword>
<dbReference type="PROSITE" id="PS51194">
    <property type="entry name" value="HELICASE_CTER"/>
    <property type="match status" value="1"/>
</dbReference>
<feature type="domain" description="Helicase C-terminal" evidence="6">
    <location>
        <begin position="714"/>
        <end position="923"/>
    </location>
</feature>
<dbReference type="VEuPathDB" id="FungiDB:GWK60_L15917"/>
<dbReference type="InterPro" id="IPR003593">
    <property type="entry name" value="AAA+_ATPase"/>
</dbReference>
<comment type="caution">
    <text evidence="8">The sequence shown here is derived from an EMBL/GenBank/DDBJ whole genome shotgun (WGS) entry which is preliminary data.</text>
</comment>
<dbReference type="EMBL" id="LLZZ01000122">
    <property type="protein sequence ID" value="KTB02920.1"/>
    <property type="molecule type" value="Genomic_DNA"/>
</dbReference>
<dbReference type="PANTHER" id="PTHR47961">
    <property type="entry name" value="DNA POLYMERASE THETA, PUTATIVE (AFU_ORTHOLOGUE AFUA_1G05260)-RELATED"/>
    <property type="match status" value="1"/>
</dbReference>
<dbReference type="FunFam" id="1.10.150.20:FF:000013">
    <property type="entry name" value="U5 small nuclear ribonucleoprotein kDa helicase"/>
    <property type="match status" value="1"/>
</dbReference>
<keyword evidence="3 8" id="KW-0347">Helicase</keyword>
<keyword evidence="4" id="KW-0067">ATP-binding</keyword>
<dbReference type="Gene3D" id="1.10.10.10">
    <property type="entry name" value="Winged helix-like DNA-binding domain superfamily/Winged helix DNA-binding domain"/>
    <property type="match status" value="2"/>
</dbReference>
<dbReference type="InterPro" id="IPR057842">
    <property type="entry name" value="WH_MER3"/>
</dbReference>
<dbReference type="GO" id="GO:0005524">
    <property type="term" value="F:ATP binding"/>
    <property type="evidence" value="ECO:0007669"/>
    <property type="project" value="UniProtKB-KW"/>
</dbReference>
<dbReference type="VEuPathDB" id="FungiDB:GVI51_L11891"/>
<dbReference type="Gene3D" id="1.10.150.20">
    <property type="entry name" value="5' to 3' exonuclease, C-terminal subdomain"/>
    <property type="match status" value="2"/>
</dbReference>
<dbReference type="InterPro" id="IPR027417">
    <property type="entry name" value="P-loop_NTPase"/>
</dbReference>
<dbReference type="PIRSF" id="PIRSF039073">
    <property type="entry name" value="BRR2"/>
    <property type="match status" value="1"/>
</dbReference>
<evidence type="ECO:0000313" key="7">
    <source>
        <dbReference type="EMBL" id="KTA99191.1"/>
    </source>
</evidence>
<dbReference type="InterPro" id="IPR036390">
    <property type="entry name" value="WH_DNA-bd_sf"/>
</dbReference>
<dbReference type="InterPro" id="IPR001650">
    <property type="entry name" value="Helicase_C-like"/>
</dbReference>
<reference evidence="8 9" key="1">
    <citation type="submission" date="2015-10" db="EMBL/GenBank/DDBJ databases">
        <title>Draft genomes sequences of Candida glabrata isolates 1A, 1B, 2A, 2B, 3A and 3B.</title>
        <authorList>
            <person name="Haavelsrud O.E."/>
            <person name="Gaustad P."/>
        </authorList>
    </citation>
    <scope>NUCLEOTIDE SEQUENCE [LARGE SCALE GENOMIC DNA]</scope>
    <source>
        <strain evidence="8">910700640</strain>
    </source>
</reference>
<evidence type="ECO:0000259" key="5">
    <source>
        <dbReference type="PROSITE" id="PS51192"/>
    </source>
</evidence>
<accession>A0A0W0E460</accession>
<feature type="domain" description="Helicase ATP-binding" evidence="5">
    <location>
        <begin position="1346"/>
        <end position="1522"/>
    </location>
</feature>
<dbReference type="SUPFAM" id="SSF158702">
    <property type="entry name" value="Sec63 N-terminal domain-like"/>
    <property type="match status" value="2"/>
</dbReference>
<dbReference type="InterPro" id="IPR048863">
    <property type="entry name" value="BRR2_plug"/>
</dbReference>
<dbReference type="SMART" id="SM00490">
    <property type="entry name" value="HELICc"/>
    <property type="match status" value="1"/>
</dbReference>
<evidence type="ECO:0000313" key="8">
    <source>
        <dbReference type="EMBL" id="KTB02920.1"/>
    </source>
</evidence>
<dbReference type="GO" id="GO:0016787">
    <property type="term" value="F:hydrolase activity"/>
    <property type="evidence" value="ECO:0007669"/>
    <property type="project" value="UniProtKB-KW"/>
</dbReference>
<dbReference type="Gene3D" id="3.40.50.300">
    <property type="entry name" value="P-loop containing nucleotide triphosphate hydrolases"/>
    <property type="match status" value="4"/>
</dbReference>
<evidence type="ECO:0000313" key="9">
    <source>
        <dbReference type="Proteomes" id="UP000054886"/>
    </source>
</evidence>
<name>A0A0W0E460_CANGB</name>
<dbReference type="InterPro" id="IPR014756">
    <property type="entry name" value="Ig_E-set"/>
</dbReference>
<dbReference type="InterPro" id="IPR035892">
    <property type="entry name" value="C2_domain_sf"/>
</dbReference>
<dbReference type="InterPro" id="IPR011545">
    <property type="entry name" value="DEAD/DEAH_box_helicase_dom"/>
</dbReference>
<dbReference type="PROSITE" id="PS51192">
    <property type="entry name" value="HELICASE_ATP_BIND_1"/>
    <property type="match status" value="2"/>
</dbReference>
<dbReference type="Pfam" id="PF02889">
    <property type="entry name" value="Sec63"/>
    <property type="match status" value="2"/>
</dbReference>
<evidence type="ECO:0000256" key="3">
    <source>
        <dbReference type="ARBA" id="ARBA00022806"/>
    </source>
</evidence>
<organism evidence="8 9">
    <name type="scientific">Candida glabrata</name>
    <name type="common">Yeast</name>
    <name type="synonym">Torulopsis glabrata</name>
    <dbReference type="NCBI Taxonomy" id="5478"/>
    <lineage>
        <taxon>Eukaryota</taxon>
        <taxon>Fungi</taxon>
        <taxon>Dikarya</taxon>
        <taxon>Ascomycota</taxon>
        <taxon>Saccharomycotina</taxon>
        <taxon>Saccharomycetes</taxon>
        <taxon>Saccharomycetales</taxon>
        <taxon>Saccharomycetaceae</taxon>
        <taxon>Nakaseomyces</taxon>
    </lineage>
</organism>
<dbReference type="PANTHER" id="PTHR47961:SF4">
    <property type="entry name" value="ACTIVATING SIGNAL COINTEGRATOR 1 COMPLEX SUBUNIT 3"/>
    <property type="match status" value="1"/>
</dbReference>
<gene>
    <name evidence="8" type="ORF">AO440_004809</name>
    <name evidence="7" type="ORF">AO440_005081</name>
</gene>
<dbReference type="FunFam" id="3.40.50.300:FF:000062">
    <property type="entry name" value="U5 small nuclear ribonucleoprotein helicase"/>
    <property type="match status" value="1"/>
</dbReference>
<dbReference type="SMART" id="SM00487">
    <property type="entry name" value="DEXDc"/>
    <property type="match status" value="2"/>
</dbReference>
<dbReference type="InterPro" id="IPR014001">
    <property type="entry name" value="Helicase_ATP-bd"/>
</dbReference>
<dbReference type="GO" id="GO:0005634">
    <property type="term" value="C:nucleus"/>
    <property type="evidence" value="ECO:0007669"/>
    <property type="project" value="TreeGrafter"/>
</dbReference>
<dbReference type="EMBL" id="LLZZ01000147">
    <property type="protein sequence ID" value="KTA99191.1"/>
    <property type="molecule type" value="Genomic_DNA"/>
</dbReference>